<sequence length="282" mass="29665">MPVAIVTGGARGIGRATAAALLREGYSIAIGDLDGDLAENVAIGLTASGVGGHLDVTDPESFAGFVKEVEARLGAVDLLVNNAGIMPIGQFLDLDADTDRRTVDVNLVGVLNGVRAVLPGMTERGSGHIVNISSIAGKCPPPGGAVYAATKAGVLALGESLRQELASQGVRVSTVLPSFTNTDLVTGTKGLRGIRNLEPEDVARSVVTAVRRNHAIAYAPASLRHNVRLYDNLPGFANDLLTRAFRGDRAFLDVDRDARRTYDERIGQVTRSRSGRRTSART</sequence>
<dbReference type="RefSeq" id="WP_149729615.1">
    <property type="nucleotide sequence ID" value="NZ_VUJV01000006.1"/>
</dbReference>
<protein>
    <submittedName>
        <fullName evidence="4">SDR family oxidoreductase</fullName>
    </submittedName>
</protein>
<dbReference type="InterPro" id="IPR036291">
    <property type="entry name" value="NAD(P)-bd_dom_sf"/>
</dbReference>
<accession>A0A5B1L8N3</accession>
<reference evidence="4 5" key="1">
    <citation type="submission" date="2019-09" db="EMBL/GenBank/DDBJ databases">
        <title>Nocardioides panacisoli sp. nov., isolated from the soil of a ginseng field.</title>
        <authorList>
            <person name="Cho C."/>
        </authorList>
    </citation>
    <scope>NUCLEOTIDE SEQUENCE [LARGE SCALE GENOMIC DNA]</scope>
    <source>
        <strain evidence="4 5">BN130099</strain>
    </source>
</reference>
<reference evidence="4 5" key="2">
    <citation type="submission" date="2019-09" db="EMBL/GenBank/DDBJ databases">
        <authorList>
            <person name="Jin C."/>
        </authorList>
    </citation>
    <scope>NUCLEOTIDE SEQUENCE [LARGE SCALE GENOMIC DNA]</scope>
    <source>
        <strain evidence="4 5">BN130099</strain>
    </source>
</reference>
<dbReference type="GO" id="GO:0016616">
    <property type="term" value="F:oxidoreductase activity, acting on the CH-OH group of donors, NAD or NADP as acceptor"/>
    <property type="evidence" value="ECO:0007669"/>
    <property type="project" value="TreeGrafter"/>
</dbReference>
<dbReference type="PRINTS" id="PR00080">
    <property type="entry name" value="SDRFAMILY"/>
</dbReference>
<dbReference type="PRINTS" id="PR00081">
    <property type="entry name" value="GDHRDH"/>
</dbReference>
<evidence type="ECO:0000256" key="2">
    <source>
        <dbReference type="ARBA" id="ARBA00023002"/>
    </source>
</evidence>
<gene>
    <name evidence="4" type="ORF">F0U44_17335</name>
</gene>
<dbReference type="NCBIfam" id="NF005878">
    <property type="entry name" value="PRK07825.1"/>
    <property type="match status" value="1"/>
</dbReference>
<dbReference type="PANTHER" id="PTHR24322:SF736">
    <property type="entry name" value="RETINOL DEHYDROGENASE 10"/>
    <property type="match status" value="1"/>
</dbReference>
<dbReference type="PROSITE" id="PS00061">
    <property type="entry name" value="ADH_SHORT"/>
    <property type="match status" value="1"/>
</dbReference>
<evidence type="ECO:0000313" key="4">
    <source>
        <dbReference type="EMBL" id="KAA1416945.1"/>
    </source>
</evidence>
<evidence type="ECO:0000313" key="5">
    <source>
        <dbReference type="Proteomes" id="UP000325003"/>
    </source>
</evidence>
<keyword evidence="2" id="KW-0560">Oxidoreductase</keyword>
<dbReference type="AlphaFoldDB" id="A0A5B1L8N3"/>
<name>A0A5B1L8N3_9ACTN</name>
<dbReference type="EMBL" id="VUJV01000006">
    <property type="protein sequence ID" value="KAA1416945.1"/>
    <property type="molecule type" value="Genomic_DNA"/>
</dbReference>
<dbReference type="Proteomes" id="UP000325003">
    <property type="component" value="Unassembled WGS sequence"/>
</dbReference>
<proteinExistence type="inferred from homology"/>
<comment type="similarity">
    <text evidence="1 3">Belongs to the short-chain dehydrogenases/reductases (SDR) family.</text>
</comment>
<organism evidence="4 5">
    <name type="scientific">Nocardioides humilatus</name>
    <dbReference type="NCBI Taxonomy" id="2607660"/>
    <lineage>
        <taxon>Bacteria</taxon>
        <taxon>Bacillati</taxon>
        <taxon>Actinomycetota</taxon>
        <taxon>Actinomycetes</taxon>
        <taxon>Propionibacteriales</taxon>
        <taxon>Nocardioidaceae</taxon>
        <taxon>Nocardioides</taxon>
    </lineage>
</organism>
<evidence type="ECO:0000256" key="3">
    <source>
        <dbReference type="RuleBase" id="RU000363"/>
    </source>
</evidence>
<dbReference type="InterPro" id="IPR020904">
    <property type="entry name" value="Sc_DH/Rdtase_CS"/>
</dbReference>
<evidence type="ECO:0000256" key="1">
    <source>
        <dbReference type="ARBA" id="ARBA00006484"/>
    </source>
</evidence>
<dbReference type="Pfam" id="PF00106">
    <property type="entry name" value="adh_short"/>
    <property type="match status" value="1"/>
</dbReference>
<dbReference type="Gene3D" id="3.40.50.720">
    <property type="entry name" value="NAD(P)-binding Rossmann-like Domain"/>
    <property type="match status" value="1"/>
</dbReference>
<keyword evidence="5" id="KW-1185">Reference proteome</keyword>
<dbReference type="PANTHER" id="PTHR24322">
    <property type="entry name" value="PKSB"/>
    <property type="match status" value="1"/>
</dbReference>
<dbReference type="CDD" id="cd05233">
    <property type="entry name" value="SDR_c"/>
    <property type="match status" value="1"/>
</dbReference>
<dbReference type="InterPro" id="IPR002347">
    <property type="entry name" value="SDR_fam"/>
</dbReference>
<dbReference type="SUPFAM" id="SSF51735">
    <property type="entry name" value="NAD(P)-binding Rossmann-fold domains"/>
    <property type="match status" value="1"/>
</dbReference>
<comment type="caution">
    <text evidence="4">The sequence shown here is derived from an EMBL/GenBank/DDBJ whole genome shotgun (WGS) entry which is preliminary data.</text>
</comment>